<comment type="caution">
    <text evidence="1">The sequence shown here is derived from an EMBL/GenBank/DDBJ whole genome shotgun (WGS) entry which is preliminary data.</text>
</comment>
<dbReference type="AlphaFoldDB" id="A0ABD3IJC3"/>
<accession>A0ABD3IJC3</accession>
<proteinExistence type="predicted"/>
<sequence length="150" mass="17007">MLHRCELKINEFCNNPIRLADMTDATEKRLASWTEKKIPTPEQPAVEKAFTKTEEAILGPEELPFQSGVIIKCYYAAAEAPREIWEWQISSENKGKKRLAPEEDELGRMYVDNGTTVEPCQSLIKHDAAVMKLKTDTMSSGMPEGPNYME</sequence>
<reference evidence="1 2" key="1">
    <citation type="submission" date="2024-09" db="EMBL/GenBank/DDBJ databases">
        <title>Chromosome-scale assembly of Riccia sorocarpa.</title>
        <authorList>
            <person name="Paukszto L."/>
        </authorList>
    </citation>
    <scope>NUCLEOTIDE SEQUENCE [LARGE SCALE GENOMIC DNA]</scope>
    <source>
        <strain evidence="1">LP-2024</strain>
        <tissue evidence="1">Aerial parts of the thallus</tissue>
    </source>
</reference>
<evidence type="ECO:0000313" key="2">
    <source>
        <dbReference type="Proteomes" id="UP001633002"/>
    </source>
</evidence>
<organism evidence="1 2">
    <name type="scientific">Riccia sorocarpa</name>
    <dbReference type="NCBI Taxonomy" id="122646"/>
    <lineage>
        <taxon>Eukaryota</taxon>
        <taxon>Viridiplantae</taxon>
        <taxon>Streptophyta</taxon>
        <taxon>Embryophyta</taxon>
        <taxon>Marchantiophyta</taxon>
        <taxon>Marchantiopsida</taxon>
        <taxon>Marchantiidae</taxon>
        <taxon>Marchantiales</taxon>
        <taxon>Ricciaceae</taxon>
        <taxon>Riccia</taxon>
    </lineage>
</organism>
<dbReference type="EMBL" id="JBJQOH010000001">
    <property type="protein sequence ID" value="KAL3702520.1"/>
    <property type="molecule type" value="Genomic_DNA"/>
</dbReference>
<keyword evidence="2" id="KW-1185">Reference proteome</keyword>
<evidence type="ECO:0000313" key="1">
    <source>
        <dbReference type="EMBL" id="KAL3702520.1"/>
    </source>
</evidence>
<dbReference type="Proteomes" id="UP001633002">
    <property type="component" value="Unassembled WGS sequence"/>
</dbReference>
<name>A0ABD3IJC3_9MARC</name>
<protein>
    <recommendedName>
        <fullName evidence="3">Ig-like domain-containing protein</fullName>
    </recommendedName>
</protein>
<evidence type="ECO:0008006" key="3">
    <source>
        <dbReference type="Google" id="ProtNLM"/>
    </source>
</evidence>
<gene>
    <name evidence="1" type="ORF">R1sor_020542</name>
</gene>